<reference evidence="3" key="2">
    <citation type="submission" date="2015-05" db="EMBL/GenBank/DDBJ databases">
        <title>Complete genome sequence of Corynebacterium testudinoris DSM 44614, recovered from necrotic lesions in the mouth of a tortoise.</title>
        <authorList>
            <person name="Ruckert C."/>
            <person name="Albersmeier A."/>
            <person name="Winkler A."/>
            <person name="Tauch A."/>
        </authorList>
    </citation>
    <scope>NUCLEOTIDE SEQUENCE [LARGE SCALE GENOMIC DNA]</scope>
    <source>
        <strain evidence="3">DSM 44614</strain>
    </source>
</reference>
<dbReference type="PATRIC" id="fig|136857.5.peg.563"/>
<keyword evidence="1" id="KW-0472">Membrane</keyword>
<evidence type="ECO:0000256" key="1">
    <source>
        <dbReference type="SAM" id="Phobius"/>
    </source>
</evidence>
<dbReference type="AlphaFoldDB" id="A0A0G3HA32"/>
<dbReference type="Proteomes" id="UP000035540">
    <property type="component" value="Chromosome"/>
</dbReference>
<feature type="transmembrane region" description="Helical" evidence="1">
    <location>
        <begin position="45"/>
        <end position="63"/>
    </location>
</feature>
<name>A0A0G3HA32_9CORY</name>
<keyword evidence="1" id="KW-0812">Transmembrane</keyword>
<keyword evidence="1" id="KW-1133">Transmembrane helix</keyword>
<organism evidence="2 3">
    <name type="scientific">Corynebacterium testudinoris</name>
    <dbReference type="NCBI Taxonomy" id="136857"/>
    <lineage>
        <taxon>Bacteria</taxon>
        <taxon>Bacillati</taxon>
        <taxon>Actinomycetota</taxon>
        <taxon>Actinomycetes</taxon>
        <taxon>Mycobacteriales</taxon>
        <taxon>Corynebacteriaceae</taxon>
        <taxon>Corynebacterium</taxon>
    </lineage>
</organism>
<accession>A0A0G3HA32</accession>
<dbReference type="STRING" id="136857.CTEST_02860"/>
<evidence type="ECO:0000313" key="2">
    <source>
        <dbReference type="EMBL" id="AKK08027.1"/>
    </source>
</evidence>
<gene>
    <name evidence="2" type="ORF">CTEST_02860</name>
</gene>
<protein>
    <submittedName>
        <fullName evidence="2">Uncharacterized protein</fullName>
    </submittedName>
</protein>
<proteinExistence type="predicted"/>
<sequence>MVRADLTAPLRTLTFPTLELILITGVCWMGIGWLDQPGHAFGVDLRNGVVGVWALLVLWRFVVPLLRARRRRFLVTDRRIIVRDGTFRSRVDSIPLQDVRGVQRRRNGISLAILGFDRPLFFPDVPRTKKVASLIEASLPPVPVRYW</sequence>
<keyword evidence="3" id="KW-1185">Reference proteome</keyword>
<evidence type="ECO:0000313" key="3">
    <source>
        <dbReference type="Proteomes" id="UP000035540"/>
    </source>
</evidence>
<dbReference type="EMBL" id="CP011545">
    <property type="protein sequence ID" value="AKK08027.1"/>
    <property type="molecule type" value="Genomic_DNA"/>
</dbReference>
<reference evidence="2 3" key="1">
    <citation type="journal article" date="2015" name="Genome Announc.">
        <title>Complete Genome Sequence of the Type Strain Corynebacterium testudinoris DSM 44614, Recovered from Necrotic Lesions in the Mouth of a Tortoise.</title>
        <authorList>
            <person name="Ruckert C."/>
            <person name="Kriete M."/>
            <person name="Jaenicke S."/>
            <person name="Winkler A."/>
            <person name="Tauch A."/>
        </authorList>
    </citation>
    <scope>NUCLEOTIDE SEQUENCE [LARGE SCALE GENOMIC DNA]</scope>
    <source>
        <strain evidence="2 3">DSM 44614</strain>
    </source>
</reference>
<feature type="transmembrane region" description="Helical" evidence="1">
    <location>
        <begin position="12"/>
        <end position="33"/>
    </location>
</feature>
<dbReference type="KEGG" id="cted:CTEST_02860"/>